<dbReference type="EMBL" id="RYYU01000001">
    <property type="protein sequence ID" value="RUL59688.1"/>
    <property type="molecule type" value="Genomic_DNA"/>
</dbReference>
<name>A0A3S0PCS7_9BACT</name>
<dbReference type="Proteomes" id="UP000278983">
    <property type="component" value="Unassembled WGS sequence"/>
</dbReference>
<comment type="caution">
    <text evidence="2">The sequence shown here is derived from an EMBL/GenBank/DDBJ whole genome shotgun (WGS) entry which is preliminary data.</text>
</comment>
<organism evidence="2 3">
    <name type="scientific">Prevotella koreensis</name>
    <dbReference type="NCBI Taxonomy" id="2490854"/>
    <lineage>
        <taxon>Bacteria</taxon>
        <taxon>Pseudomonadati</taxon>
        <taxon>Bacteroidota</taxon>
        <taxon>Bacteroidia</taxon>
        <taxon>Bacteroidales</taxon>
        <taxon>Prevotellaceae</taxon>
        <taxon>Prevotella</taxon>
    </lineage>
</organism>
<gene>
    <name evidence="2" type="ORF">EHV08_07895</name>
</gene>
<evidence type="ECO:0000313" key="2">
    <source>
        <dbReference type="EMBL" id="RUL59688.1"/>
    </source>
</evidence>
<feature type="chain" id="PRO_5018632803" evidence="1">
    <location>
        <begin position="20"/>
        <end position="156"/>
    </location>
</feature>
<keyword evidence="3" id="KW-1185">Reference proteome</keyword>
<feature type="signal peptide" evidence="1">
    <location>
        <begin position="1"/>
        <end position="19"/>
    </location>
</feature>
<dbReference type="Pfam" id="PF14060">
    <property type="entry name" value="DUF4252"/>
    <property type="match status" value="1"/>
</dbReference>
<dbReference type="RefSeq" id="WP_126678793.1">
    <property type="nucleotide sequence ID" value="NZ_RYYU01000001.1"/>
</dbReference>
<dbReference type="AlphaFoldDB" id="A0A3S0PCS7"/>
<accession>A0A3S0PCS7</accession>
<evidence type="ECO:0000313" key="3">
    <source>
        <dbReference type="Proteomes" id="UP000278983"/>
    </source>
</evidence>
<keyword evidence="1" id="KW-0732">Signal</keyword>
<dbReference type="OrthoDB" id="9852668at2"/>
<protein>
    <submittedName>
        <fullName evidence="2">DUF4252 domain-containing protein</fullName>
    </submittedName>
</protein>
<sequence>MKKLFVTLVIMVLAMPMMAQSIQKFIDKYSAISGVELVNLGPEMLKNGFSKSGINIGPIDKMPGMVRLDSINILTMEKAGKRVKKFVKDAKKLNIEADGYSEVINTISDGDYVRILARGEMNDANEFVVIATDKEDESFTVVRMCGKMNLESLMNQ</sequence>
<evidence type="ECO:0000256" key="1">
    <source>
        <dbReference type="SAM" id="SignalP"/>
    </source>
</evidence>
<reference evidence="2 3" key="1">
    <citation type="submission" date="2018-12" db="EMBL/GenBank/DDBJ databases">
        <title>Genome sequencing of Prevotella sp. KCOM 3155 (= JS262).</title>
        <authorList>
            <person name="Kook J.-K."/>
            <person name="Park S.-N."/>
            <person name="Lim Y.K."/>
        </authorList>
    </citation>
    <scope>NUCLEOTIDE SEQUENCE [LARGE SCALE GENOMIC DNA]</scope>
    <source>
        <strain evidence="2 3">KCOM 3155</strain>
    </source>
</reference>
<dbReference type="InterPro" id="IPR025348">
    <property type="entry name" value="DUF4252"/>
</dbReference>
<proteinExistence type="predicted"/>